<name>A0ABS9YX44_9MYCO</name>
<sequence length="90" mass="10468">MVEATSALRRRRDHRQKLQMVISGPRHAVLWLTFDSETSELEVSDKPLGRPADEELVDLDTDAEFCRDVDDDATSRTIRTTIQRRQIDRE</sequence>
<protein>
    <submittedName>
        <fullName evidence="1">Uncharacterized protein</fullName>
    </submittedName>
</protein>
<accession>A0ABS9YX44</accession>
<keyword evidence="2" id="KW-1185">Reference proteome</keyword>
<gene>
    <name evidence="1" type="ORF">K9U37_12575</name>
</gene>
<organism evidence="1 2">
    <name type="scientific">Candidatus Mycolicibacterium alkanivorans</name>
    <dbReference type="NCBI Taxonomy" id="2954114"/>
    <lineage>
        <taxon>Bacteria</taxon>
        <taxon>Bacillati</taxon>
        <taxon>Actinomycetota</taxon>
        <taxon>Actinomycetes</taxon>
        <taxon>Mycobacteriales</taxon>
        <taxon>Mycobacteriaceae</taxon>
        <taxon>Mycolicibacterium</taxon>
    </lineage>
</organism>
<reference evidence="1" key="1">
    <citation type="journal article" date="2022" name="ISME J.">
        <title>Identification of active gaseous-alkane degraders at natural gas seeps.</title>
        <authorList>
            <person name="Farhan Ul Haque M."/>
            <person name="Hernandez M."/>
            <person name="Crombie A.T."/>
            <person name="Murrell J.C."/>
        </authorList>
    </citation>
    <scope>NUCLEOTIDE SEQUENCE</scope>
    <source>
        <strain evidence="1">ANDR5</strain>
    </source>
</reference>
<dbReference type="RefSeq" id="WP_243071954.1">
    <property type="nucleotide sequence ID" value="NZ_JAIVFL010000001.1"/>
</dbReference>
<evidence type="ECO:0000313" key="2">
    <source>
        <dbReference type="Proteomes" id="UP001139068"/>
    </source>
</evidence>
<proteinExistence type="predicted"/>
<evidence type="ECO:0000313" key="1">
    <source>
        <dbReference type="EMBL" id="MCI4675668.1"/>
    </source>
</evidence>
<comment type="caution">
    <text evidence="1">The sequence shown here is derived from an EMBL/GenBank/DDBJ whole genome shotgun (WGS) entry which is preliminary data.</text>
</comment>
<dbReference type="EMBL" id="JAIVFL010000001">
    <property type="protein sequence ID" value="MCI4675668.1"/>
    <property type="molecule type" value="Genomic_DNA"/>
</dbReference>
<dbReference type="Proteomes" id="UP001139068">
    <property type="component" value="Unassembled WGS sequence"/>
</dbReference>